<dbReference type="EMBL" id="JAVRFJ010000026">
    <property type="protein sequence ID" value="MDT0571147.1"/>
    <property type="molecule type" value="Genomic_DNA"/>
</dbReference>
<gene>
    <name evidence="2" type="ORF">RM704_27400</name>
</gene>
<feature type="region of interest" description="Disordered" evidence="1">
    <location>
        <begin position="30"/>
        <end position="49"/>
    </location>
</feature>
<reference evidence="2" key="1">
    <citation type="submission" date="2024-05" db="EMBL/GenBank/DDBJ databases">
        <title>30 novel species of actinomycetes from the DSMZ collection.</title>
        <authorList>
            <person name="Nouioui I."/>
        </authorList>
    </citation>
    <scope>NUCLEOTIDE SEQUENCE</scope>
    <source>
        <strain evidence="2">DSM 3412</strain>
    </source>
</reference>
<dbReference type="Gene3D" id="3.40.190.10">
    <property type="entry name" value="Periplasmic binding protein-like II"/>
    <property type="match status" value="2"/>
</dbReference>
<dbReference type="SUPFAM" id="SSF53850">
    <property type="entry name" value="Periplasmic binding protein-like II"/>
    <property type="match status" value="1"/>
</dbReference>
<dbReference type="PANTHER" id="PTHR43649">
    <property type="entry name" value="ARABINOSE-BINDING PROTEIN-RELATED"/>
    <property type="match status" value="1"/>
</dbReference>
<name>A0ABU2Z3K0_9ACTN</name>
<accession>A0ABU2Z3K0</accession>
<dbReference type="PROSITE" id="PS51257">
    <property type="entry name" value="PROKAR_LIPOPROTEIN"/>
    <property type="match status" value="1"/>
</dbReference>
<feature type="compositionally biased region" description="Low complexity" evidence="1">
    <location>
        <begin position="30"/>
        <end position="48"/>
    </location>
</feature>
<protein>
    <submittedName>
        <fullName evidence="2">Extracellular solute-binding protein</fullName>
    </submittedName>
</protein>
<dbReference type="InterPro" id="IPR006059">
    <property type="entry name" value="SBP"/>
</dbReference>
<evidence type="ECO:0000256" key="1">
    <source>
        <dbReference type="SAM" id="MobiDB-lite"/>
    </source>
</evidence>
<sequence>MSHHPSRRGVLRLTAGTALLGTVALTGCGRGSDTTAAGTDTDTAKAVDNSPAEGTVDVWAAQGDADVLDKVIKPFKASNPDLDVKITLIPNSEYYTKLQAAIAAGKGPDVAQFFPESQAQFLDPSILRPVPERLVDPSTFFESLWDAGVVKDVAYTVPWYAYTYTLVYRSDLARKAGVKAPTTWDETVPFFKALQRAGAGRGLGADMGWDIFNGQDVAMYAWQAGGSLLSSGGEWTLDTPAMVDAIKYNASFFTSGVADTSGPTFLDALPYFVSGRTACMITGPWVVGQLDTIAKKDGWTASHVATAPLPAGPSGSVSFSAGGSWGVLADSDNADASWKLIRYISEPSTQVAQYRAYSSLPAVVPAWGNPAIAGQPLLDAFLSQLKKTRTFPRVSTWQQVATRLGKEMEAVAKVTGTAEKAAANVQAYAESLGTGKG</sequence>
<comment type="caution">
    <text evidence="2">The sequence shown here is derived from an EMBL/GenBank/DDBJ whole genome shotgun (WGS) entry which is preliminary data.</text>
</comment>
<keyword evidence="3" id="KW-1185">Reference proteome</keyword>
<dbReference type="Proteomes" id="UP001180737">
    <property type="component" value="Unassembled WGS sequence"/>
</dbReference>
<dbReference type="PROSITE" id="PS51318">
    <property type="entry name" value="TAT"/>
    <property type="match status" value="1"/>
</dbReference>
<dbReference type="Pfam" id="PF01547">
    <property type="entry name" value="SBP_bac_1"/>
    <property type="match status" value="1"/>
</dbReference>
<dbReference type="InterPro" id="IPR050490">
    <property type="entry name" value="Bact_solute-bd_prot1"/>
</dbReference>
<evidence type="ECO:0000313" key="2">
    <source>
        <dbReference type="EMBL" id="MDT0571147.1"/>
    </source>
</evidence>
<organism evidence="2 3">
    <name type="scientific">Streptomyces gottesmaniae</name>
    <dbReference type="NCBI Taxonomy" id="3075518"/>
    <lineage>
        <taxon>Bacteria</taxon>
        <taxon>Bacillati</taxon>
        <taxon>Actinomycetota</taxon>
        <taxon>Actinomycetes</taxon>
        <taxon>Kitasatosporales</taxon>
        <taxon>Streptomycetaceae</taxon>
        <taxon>Streptomyces</taxon>
    </lineage>
</organism>
<dbReference type="RefSeq" id="WP_311591336.1">
    <property type="nucleotide sequence ID" value="NZ_JAVRFJ010000026.1"/>
</dbReference>
<proteinExistence type="predicted"/>
<dbReference type="InterPro" id="IPR006311">
    <property type="entry name" value="TAT_signal"/>
</dbReference>
<dbReference type="PANTHER" id="PTHR43649:SF12">
    <property type="entry name" value="DIACETYLCHITOBIOSE BINDING PROTEIN DASA"/>
    <property type="match status" value="1"/>
</dbReference>
<evidence type="ECO:0000313" key="3">
    <source>
        <dbReference type="Proteomes" id="UP001180737"/>
    </source>
</evidence>